<keyword evidence="1" id="KW-1133">Transmembrane helix</keyword>
<comment type="caution">
    <text evidence="2">The sequence shown here is derived from an EMBL/GenBank/DDBJ whole genome shotgun (WGS) entry which is preliminary data.</text>
</comment>
<protein>
    <submittedName>
        <fullName evidence="2">Uncharacterized protein</fullName>
    </submittedName>
</protein>
<evidence type="ECO:0000313" key="2">
    <source>
        <dbReference type="EMBL" id="MDR5589075.1"/>
    </source>
</evidence>
<dbReference type="EMBL" id="JAVJIU010000001">
    <property type="protein sequence ID" value="MDR5589075.1"/>
    <property type="molecule type" value="Genomic_DNA"/>
</dbReference>
<dbReference type="RefSeq" id="WP_309559977.1">
    <property type="nucleotide sequence ID" value="NZ_JAVJIU010000001.1"/>
</dbReference>
<keyword evidence="1" id="KW-0472">Membrane</keyword>
<keyword evidence="1" id="KW-0812">Transmembrane</keyword>
<name>A0ABU1EL17_9FLAO</name>
<keyword evidence="3" id="KW-1185">Reference proteome</keyword>
<evidence type="ECO:0000313" key="3">
    <source>
        <dbReference type="Proteomes" id="UP001257234"/>
    </source>
</evidence>
<reference evidence="3" key="1">
    <citation type="submission" date="2023-07" db="EMBL/GenBank/DDBJ databases">
        <title>Christiangramia sp. SM2212., a novel bacterium of the family Flavobacteriaceae isolated from the sea sediment.</title>
        <authorList>
            <person name="Wang J."/>
            <person name="Zhang X."/>
        </authorList>
    </citation>
    <scope>NUCLEOTIDE SEQUENCE [LARGE SCALE GENOMIC DNA]</scope>
    <source>
        <strain evidence="3">SM2212</strain>
    </source>
</reference>
<dbReference type="Proteomes" id="UP001257234">
    <property type="component" value="Unassembled WGS sequence"/>
</dbReference>
<sequence length="62" mass="7104">MEMNKVRIYGLICLITGILALSYFERSDLDFLAGILTGIGIGWFLTGKFFVFNKNEKNQIRN</sequence>
<gene>
    <name evidence="2" type="ORF">RE431_00380</name>
</gene>
<proteinExistence type="predicted"/>
<accession>A0ABU1EL17</accession>
<evidence type="ECO:0000256" key="1">
    <source>
        <dbReference type="SAM" id="Phobius"/>
    </source>
</evidence>
<feature type="transmembrane region" description="Helical" evidence="1">
    <location>
        <begin position="31"/>
        <end position="51"/>
    </location>
</feature>
<organism evidence="2 3">
    <name type="scientific">Christiangramia sediminicola</name>
    <dbReference type="NCBI Taxonomy" id="3073267"/>
    <lineage>
        <taxon>Bacteria</taxon>
        <taxon>Pseudomonadati</taxon>
        <taxon>Bacteroidota</taxon>
        <taxon>Flavobacteriia</taxon>
        <taxon>Flavobacteriales</taxon>
        <taxon>Flavobacteriaceae</taxon>
        <taxon>Christiangramia</taxon>
    </lineage>
</organism>
<feature type="transmembrane region" description="Helical" evidence="1">
    <location>
        <begin position="7"/>
        <end position="25"/>
    </location>
</feature>